<dbReference type="GO" id="GO:0032434">
    <property type="term" value="P:regulation of proteasomal ubiquitin-dependent protein catabolic process"/>
    <property type="evidence" value="ECO:0007669"/>
    <property type="project" value="TreeGrafter"/>
</dbReference>
<keyword evidence="5" id="KW-0833">Ubl conjugation pathway</keyword>
<dbReference type="EMBL" id="GDKW01000275">
    <property type="protein sequence ID" value="JAI56320.1"/>
    <property type="molecule type" value="mRNA"/>
</dbReference>
<dbReference type="Pfam" id="PF25041">
    <property type="entry name" value="UFL1_C"/>
    <property type="match status" value="1"/>
</dbReference>
<feature type="domain" description="E3 UFM1-protein ligase 1-like" evidence="9">
    <location>
        <begin position="544"/>
        <end position="667"/>
    </location>
</feature>
<dbReference type="InterPro" id="IPR056761">
    <property type="entry name" value="Ufl1-like_C"/>
</dbReference>
<dbReference type="PANTHER" id="PTHR31057:SF0">
    <property type="entry name" value="E3 UFM1-PROTEIN LIGASE 1"/>
    <property type="match status" value="1"/>
</dbReference>
<reference evidence="11" key="1">
    <citation type="journal article" date="2016" name="PLoS Negl. Trop. Dis.">
        <title>A Deep Insight into the Sialome of Rhodnius neglectus, a Vector of Chagas Disease.</title>
        <authorList>
            <person name="Santiago P.B."/>
            <person name="Assumpcao T.C."/>
            <person name="Araujo C.N."/>
            <person name="Bastos I.M."/>
            <person name="Neves D."/>
            <person name="Silva I.G."/>
            <person name="Charneau S."/>
            <person name="Queiroz R.M."/>
            <person name="Raiol T."/>
            <person name="Oliveira J.V."/>
            <person name="Sousa M.V."/>
            <person name="Calvo E."/>
            <person name="Ribeiro J.M."/>
            <person name="Santana J.M."/>
        </authorList>
    </citation>
    <scope>NUCLEOTIDE SEQUENCE</scope>
    <source>
        <tissue evidence="11">Salivary glands</tissue>
    </source>
</reference>
<dbReference type="AlphaFoldDB" id="A0A0N7Z9K7"/>
<comment type="function">
    <text evidence="1">E3 UFM1-protein ligase that mediates ufmylation of target proteins.</text>
</comment>
<feature type="domain" description="E3 UFM1-protein ligase-like C-terminal" evidence="10">
    <location>
        <begin position="672"/>
        <end position="776"/>
    </location>
</feature>
<evidence type="ECO:0000256" key="4">
    <source>
        <dbReference type="ARBA" id="ARBA00022679"/>
    </source>
</evidence>
<evidence type="ECO:0000256" key="5">
    <source>
        <dbReference type="ARBA" id="ARBA00022786"/>
    </source>
</evidence>
<protein>
    <recommendedName>
        <fullName evidence="3">E3 UFM1-protein ligase 1 homolog</fullName>
    </recommendedName>
    <alternativeName>
        <fullName evidence="6">E3 UFM1-protein transferase 1 homolog</fullName>
    </alternativeName>
</protein>
<dbReference type="GO" id="GO:0061666">
    <property type="term" value="F:UFM1 ligase activity"/>
    <property type="evidence" value="ECO:0007669"/>
    <property type="project" value="InterPro"/>
</dbReference>
<accession>A0A0N7Z9K7</accession>
<organism evidence="11">
    <name type="scientific">Rhodnius neglectus</name>
    <dbReference type="NCBI Taxonomy" id="72488"/>
    <lineage>
        <taxon>Eukaryota</taxon>
        <taxon>Metazoa</taxon>
        <taxon>Ecdysozoa</taxon>
        <taxon>Arthropoda</taxon>
        <taxon>Hexapoda</taxon>
        <taxon>Insecta</taxon>
        <taxon>Pterygota</taxon>
        <taxon>Neoptera</taxon>
        <taxon>Paraneoptera</taxon>
        <taxon>Hemiptera</taxon>
        <taxon>Heteroptera</taxon>
        <taxon>Panheteroptera</taxon>
        <taxon>Cimicomorpha</taxon>
        <taxon>Reduviidae</taxon>
        <taxon>Triatominae</taxon>
        <taxon>Rhodnius</taxon>
    </lineage>
</organism>
<evidence type="ECO:0000259" key="8">
    <source>
        <dbReference type="Pfam" id="PF09743"/>
    </source>
</evidence>
<dbReference type="PANTHER" id="PTHR31057">
    <property type="entry name" value="E3 UFM1-PROTEIN LIGASE 1"/>
    <property type="match status" value="1"/>
</dbReference>
<evidence type="ECO:0000256" key="1">
    <source>
        <dbReference type="ARBA" id="ARBA00003950"/>
    </source>
</evidence>
<dbReference type="GO" id="GO:1990592">
    <property type="term" value="P:protein K69-linked ufmylation"/>
    <property type="evidence" value="ECO:0007669"/>
    <property type="project" value="TreeGrafter"/>
</dbReference>
<dbReference type="InterPro" id="IPR056579">
    <property type="entry name" value="Ufl1_N"/>
</dbReference>
<proteinExistence type="evidence at transcript level"/>
<dbReference type="InterPro" id="IPR056580">
    <property type="entry name" value="Ufl1_dom"/>
</dbReference>
<dbReference type="GO" id="GO:0034976">
    <property type="term" value="P:response to endoplasmic reticulum stress"/>
    <property type="evidence" value="ECO:0007669"/>
    <property type="project" value="TreeGrafter"/>
</dbReference>
<keyword evidence="4" id="KW-0808">Transferase</keyword>
<name>A0A0N7Z9K7_9HEMI</name>
<feature type="compositionally biased region" description="Basic and acidic residues" evidence="7">
    <location>
        <begin position="412"/>
        <end position="426"/>
    </location>
</feature>
<dbReference type="InterPro" id="IPR018611">
    <property type="entry name" value="Ufl1"/>
</dbReference>
<sequence>MTAGDWDEVKRLAADFRRAQLVSTVQTLSERNCIEIITKLIEINLLDVIFTTDGKEYITPQYLIKEIKDELYVSGGRINLVELSKTLNVDLSHITARIPEVERSSAGCTLIMGQLITKQYQKTIAEEINKKLQSTGQINVGDLTKVYDLPGDYLQDVVEKNLGKIIVGKQDKTDSRIFYTEAFLERNKCLLRGTLRAFTKPTQVSVILTITQLQSRDFYFAFDSLADDKEVCGSLTARQGGNAMFIPHIYTKQLNEWVENFYAQNGYLEYDALNRLGISEPKSFIRRHFASSGLLELCTCMIGPQLLNQVEATVEETLRTGSCIDVMMLVPSVLSTSDIRAVLNEVMKKIKNTTAHIFCDTVFITDAFLQELAKGFHTSGFLQNKAELAVSTGAYIQAQAEKKLGRNLASGNKEKEENPGKVEKREERRRKAAGGKSGGGTQGRETKTKSVKKKGHGKEQIAESDSDNEAFIKKEPLGKLEIIKVSEVEELLSKTNTDIMDIEGLVAEIAAYLHPILNKEAISLASAAYEKTMISSVGDRRKAHVDLQDKVDLWIMELRLSDRGLKLFNDKDDQAKLSSYVIKTTGLQLINAIFTYATQDINHPSINVSVTKEFTPEMRTKLLSELSSEVREPLTKLNKCLAGNSVDEFLLTVEPALCAVGLLSRKPDKKKEKQFLQTRRELLLTQLVHSDSPATVLLVGLLLIFQVATQNVLNASGKFVSIILPFLKPYLTAEVYQTLMKFQDLVVQLWAVDNNEEIENKLRSELNETMQEIKDICSDFRKPLQ</sequence>
<evidence type="ECO:0000259" key="10">
    <source>
        <dbReference type="Pfam" id="PF25041"/>
    </source>
</evidence>
<feature type="domain" description="E3 UFM1-protein ligase 1-like N-terminal" evidence="8">
    <location>
        <begin position="8"/>
        <end position="285"/>
    </location>
</feature>
<feature type="region of interest" description="Disordered" evidence="7">
    <location>
        <begin position="406"/>
        <end position="467"/>
    </location>
</feature>
<dbReference type="Pfam" id="PF25870">
    <property type="entry name" value="WHD_UFL1_5th"/>
    <property type="match status" value="1"/>
</dbReference>
<dbReference type="GO" id="GO:0005789">
    <property type="term" value="C:endoplasmic reticulum membrane"/>
    <property type="evidence" value="ECO:0007669"/>
    <property type="project" value="TreeGrafter"/>
</dbReference>
<evidence type="ECO:0000259" key="9">
    <source>
        <dbReference type="Pfam" id="PF23659"/>
    </source>
</evidence>
<dbReference type="Pfam" id="PF09743">
    <property type="entry name" value="E3_UFM1_ligase"/>
    <property type="match status" value="1"/>
</dbReference>
<evidence type="ECO:0000313" key="11">
    <source>
        <dbReference type="EMBL" id="JAI56320.1"/>
    </source>
</evidence>
<dbReference type="Pfam" id="PF23659">
    <property type="entry name" value="UFL1"/>
    <property type="match status" value="1"/>
</dbReference>
<evidence type="ECO:0000256" key="3">
    <source>
        <dbReference type="ARBA" id="ARBA00014160"/>
    </source>
</evidence>
<evidence type="ECO:0000256" key="7">
    <source>
        <dbReference type="SAM" id="MobiDB-lite"/>
    </source>
</evidence>
<comment type="similarity">
    <text evidence="2">Belongs to the UFL1 family.</text>
</comment>
<evidence type="ECO:0000256" key="2">
    <source>
        <dbReference type="ARBA" id="ARBA00010789"/>
    </source>
</evidence>
<evidence type="ECO:0000256" key="6">
    <source>
        <dbReference type="ARBA" id="ARBA00030452"/>
    </source>
</evidence>